<name>A0A452HS12_9SAUR</name>
<reference evidence="6" key="2">
    <citation type="submission" date="2025-08" db="UniProtKB">
        <authorList>
            <consortium name="Ensembl"/>
        </authorList>
    </citation>
    <scope>IDENTIFICATION</scope>
</reference>
<dbReference type="PROSITE" id="PS51417">
    <property type="entry name" value="ARF"/>
    <property type="match status" value="1"/>
</dbReference>
<dbReference type="PRINTS" id="PR00328">
    <property type="entry name" value="SAR1GTPBP"/>
</dbReference>
<evidence type="ECO:0000313" key="7">
    <source>
        <dbReference type="Proteomes" id="UP000291020"/>
    </source>
</evidence>
<dbReference type="AlphaFoldDB" id="A0A452HS12"/>
<evidence type="ECO:0000256" key="4">
    <source>
        <dbReference type="PIRSR" id="PIRSR606689-2"/>
    </source>
</evidence>
<keyword evidence="4" id="KW-0460">Magnesium</keyword>
<keyword evidence="7" id="KW-1185">Reference proteome</keyword>
<keyword evidence="5" id="KW-0472">Membrane</keyword>
<evidence type="ECO:0000256" key="2">
    <source>
        <dbReference type="ARBA" id="ARBA00023134"/>
    </source>
</evidence>
<reference evidence="6" key="3">
    <citation type="submission" date="2025-09" db="UniProtKB">
        <authorList>
            <consortium name="Ensembl"/>
        </authorList>
    </citation>
    <scope>IDENTIFICATION</scope>
</reference>
<feature type="binding site" evidence="4">
    <location>
        <position position="105"/>
    </location>
    <ligand>
        <name>Mg(2+)</name>
        <dbReference type="ChEBI" id="CHEBI:18420"/>
    </ligand>
</feature>
<reference evidence="7" key="1">
    <citation type="journal article" date="2017" name="PLoS ONE">
        <title>The Agassiz's desert tortoise genome provides a resource for the conservation of a threatened species.</title>
        <authorList>
            <person name="Tollis M."/>
            <person name="DeNardo D.F."/>
            <person name="Cornelius J.A."/>
            <person name="Dolby G.A."/>
            <person name="Edwards T."/>
            <person name="Henen B.T."/>
            <person name="Karl A.E."/>
            <person name="Murphy R.W."/>
            <person name="Kusumi K."/>
        </authorList>
    </citation>
    <scope>NUCLEOTIDE SEQUENCE [LARGE SCALE GENOMIC DNA]</scope>
</reference>
<dbReference type="InterPro" id="IPR006689">
    <property type="entry name" value="Small_GTPase_ARF/SAR"/>
</dbReference>
<dbReference type="STRING" id="38772.ENSGAGP00000017847"/>
<organism evidence="6 7">
    <name type="scientific">Gopherus agassizii</name>
    <name type="common">Agassiz's desert tortoise</name>
    <dbReference type="NCBI Taxonomy" id="38772"/>
    <lineage>
        <taxon>Eukaryota</taxon>
        <taxon>Metazoa</taxon>
        <taxon>Chordata</taxon>
        <taxon>Craniata</taxon>
        <taxon>Vertebrata</taxon>
        <taxon>Euteleostomi</taxon>
        <taxon>Archelosauria</taxon>
        <taxon>Testudinata</taxon>
        <taxon>Testudines</taxon>
        <taxon>Cryptodira</taxon>
        <taxon>Durocryptodira</taxon>
        <taxon>Testudinoidea</taxon>
        <taxon>Testudinidae</taxon>
        <taxon>Gopherus</taxon>
    </lineage>
</organism>
<feature type="binding site" evidence="4">
    <location>
        <position position="87"/>
    </location>
    <ligand>
        <name>Mg(2+)</name>
        <dbReference type="ChEBI" id="CHEBI:18420"/>
    </ligand>
</feature>
<feature type="binding site" evidence="3">
    <location>
        <begin position="80"/>
        <end position="87"/>
    </location>
    <ligand>
        <name>GTP</name>
        <dbReference type="ChEBI" id="CHEBI:37565"/>
    </ligand>
</feature>
<evidence type="ECO:0000256" key="5">
    <source>
        <dbReference type="SAM" id="Phobius"/>
    </source>
</evidence>
<keyword evidence="2 3" id="KW-0342">GTP-binding</keyword>
<dbReference type="Pfam" id="PF00025">
    <property type="entry name" value="Arf"/>
    <property type="match status" value="1"/>
</dbReference>
<dbReference type="Proteomes" id="UP000291020">
    <property type="component" value="Unassembled WGS sequence"/>
</dbReference>
<evidence type="ECO:0000313" key="6">
    <source>
        <dbReference type="Ensembl" id="ENSGAGP00000017847.1"/>
    </source>
</evidence>
<dbReference type="InterPro" id="IPR042951">
    <property type="entry name" value="ARL10"/>
</dbReference>
<dbReference type="GO" id="GO:0005525">
    <property type="term" value="F:GTP binding"/>
    <property type="evidence" value="ECO:0007669"/>
    <property type="project" value="UniProtKB-KW"/>
</dbReference>
<dbReference type="InterPro" id="IPR027417">
    <property type="entry name" value="P-loop_NTPase"/>
</dbReference>
<accession>A0A452HS12</accession>
<sequence length="321" mass="34805">MAPPGAFGHLSLALGAAVAALGSILFIAWRTYFPGGGRWGARWEPPLAAGQVKPGLGGLWDPGLGRARPDFSMRQVLVLGLKGAGKSSVLHYISSEAAKDRTAPTQGFNSVQVYADGFQIDLLELGGSQNLRFYWNQYLSQAHVLVFVVDSADRPHLPTARQELHWLLAEDPRLPLVVLANKQVRISHGRRVLAGSQERAHLPSPVSRCLQARCCNHSLFVAEATGRLVSLPYAQEMGVEGERCFLELVRCFPKLSSCSASCYPHSFPSPCVKRQGRAGAEEPQGPPALVQCYFNAFRALAATTPRAGIAEGHRQETLGRC</sequence>
<dbReference type="Ensembl" id="ENSGAGT00000020363.1">
    <property type="protein sequence ID" value="ENSGAGP00000017847.1"/>
    <property type="gene ID" value="ENSGAGG00000013245.1"/>
</dbReference>
<dbReference type="Gene3D" id="3.40.50.300">
    <property type="entry name" value="P-loop containing nucleotide triphosphate hydrolases"/>
    <property type="match status" value="1"/>
</dbReference>
<evidence type="ECO:0000256" key="1">
    <source>
        <dbReference type="ARBA" id="ARBA00022741"/>
    </source>
</evidence>
<keyword evidence="1 3" id="KW-0547">Nucleotide-binding</keyword>
<keyword evidence="5" id="KW-1133">Transmembrane helix</keyword>
<keyword evidence="5" id="KW-0812">Transmembrane</keyword>
<dbReference type="GO" id="GO:0003924">
    <property type="term" value="F:GTPase activity"/>
    <property type="evidence" value="ECO:0007669"/>
    <property type="project" value="InterPro"/>
</dbReference>
<dbReference type="PANTHER" id="PTHR47575">
    <property type="entry name" value="ADP-RIBOSYLATION FACTOR-LIKE PROTEIN 10"/>
    <property type="match status" value="1"/>
</dbReference>
<feature type="binding site" evidence="3">
    <location>
        <position position="127"/>
    </location>
    <ligand>
        <name>GTP</name>
        <dbReference type="ChEBI" id="CHEBI:37565"/>
    </ligand>
</feature>
<dbReference type="SMART" id="SM00177">
    <property type="entry name" value="ARF"/>
    <property type="match status" value="1"/>
</dbReference>
<proteinExistence type="predicted"/>
<feature type="transmembrane region" description="Helical" evidence="5">
    <location>
        <begin position="6"/>
        <end position="29"/>
    </location>
</feature>
<dbReference type="PANTHER" id="PTHR47575:SF1">
    <property type="entry name" value="ADP-RIBOSYLATION FACTOR-LIKE PROTEIN 10"/>
    <property type="match status" value="1"/>
</dbReference>
<dbReference type="GO" id="GO:0046872">
    <property type="term" value="F:metal ion binding"/>
    <property type="evidence" value="ECO:0007669"/>
    <property type="project" value="UniProtKB-KW"/>
</dbReference>
<evidence type="ECO:0000256" key="3">
    <source>
        <dbReference type="PIRSR" id="PIRSR606689-1"/>
    </source>
</evidence>
<keyword evidence="4" id="KW-0479">Metal-binding</keyword>
<protein>
    <submittedName>
        <fullName evidence="6">Uncharacterized protein</fullName>
    </submittedName>
</protein>
<dbReference type="SUPFAM" id="SSF52540">
    <property type="entry name" value="P-loop containing nucleoside triphosphate hydrolases"/>
    <property type="match status" value="1"/>
</dbReference>